<evidence type="ECO:0000256" key="4">
    <source>
        <dbReference type="ARBA" id="ARBA00022448"/>
    </source>
</evidence>
<dbReference type="InterPro" id="IPR001750">
    <property type="entry name" value="ND/Mrp_TM"/>
</dbReference>
<dbReference type="EC" id="7.1.1.2" evidence="2"/>
<evidence type="ECO:0000259" key="18">
    <source>
        <dbReference type="Pfam" id="PF06455"/>
    </source>
</evidence>
<keyword evidence="10 16" id="KW-1133">Transmembrane helix</keyword>
<keyword evidence="8" id="KW-1278">Translocase</keyword>
<dbReference type="GO" id="GO:0008137">
    <property type="term" value="F:NADH dehydrogenase (ubiquinone) activity"/>
    <property type="evidence" value="ECO:0007669"/>
    <property type="project" value="UniProtKB-EC"/>
</dbReference>
<proteinExistence type="predicted"/>
<keyword evidence="5" id="KW-0679">Respiratory chain</keyword>
<feature type="transmembrane region" description="Helical" evidence="16">
    <location>
        <begin position="302"/>
        <end position="323"/>
    </location>
</feature>
<evidence type="ECO:0000256" key="3">
    <source>
        <dbReference type="ARBA" id="ARBA00021096"/>
    </source>
</evidence>
<keyword evidence="6 16" id="KW-0812">Transmembrane</keyword>
<comment type="subcellular location">
    <subcellularLocation>
        <location evidence="1">Mitochondrion inner membrane</location>
        <topology evidence="1">Multi-pass membrane protein</topology>
    </subcellularLocation>
</comment>
<dbReference type="PANTHER" id="PTHR42829:SF2">
    <property type="entry name" value="NADH-UBIQUINONE OXIDOREDUCTASE CHAIN 5"/>
    <property type="match status" value="1"/>
</dbReference>
<evidence type="ECO:0000313" key="19">
    <source>
        <dbReference type="EMBL" id="QSX43112.1"/>
    </source>
</evidence>
<feature type="transmembrane region" description="Helical" evidence="16">
    <location>
        <begin position="12"/>
        <end position="35"/>
    </location>
</feature>
<evidence type="ECO:0000256" key="10">
    <source>
        <dbReference type="ARBA" id="ARBA00022989"/>
    </source>
</evidence>
<keyword evidence="9" id="KW-0249">Electron transport</keyword>
<dbReference type="Pfam" id="PF00361">
    <property type="entry name" value="Proton_antipo_M"/>
    <property type="match status" value="1"/>
</dbReference>
<feature type="domain" description="NADH dehydrogenase subunit 5 C-terminal" evidence="18">
    <location>
        <begin position="112"/>
        <end position="316"/>
    </location>
</feature>
<dbReference type="InterPro" id="IPR010934">
    <property type="entry name" value="NADH_DH_su5_C"/>
</dbReference>
<accession>A0A8A2Z038</accession>
<dbReference type="InterPro" id="IPR003945">
    <property type="entry name" value="NU5C-like"/>
</dbReference>
<dbReference type="GO" id="GO:0003954">
    <property type="term" value="F:NADH dehydrogenase activity"/>
    <property type="evidence" value="ECO:0007669"/>
    <property type="project" value="TreeGrafter"/>
</dbReference>
<organism evidence="19">
    <name type="scientific">Auricularia heimuer</name>
    <dbReference type="NCBI Taxonomy" id="1579977"/>
    <lineage>
        <taxon>Eukaryota</taxon>
        <taxon>Fungi</taxon>
        <taxon>Dikarya</taxon>
        <taxon>Basidiomycota</taxon>
        <taxon>Agaricomycotina</taxon>
        <taxon>Agaricomycetes</taxon>
        <taxon>Auriculariales</taxon>
        <taxon>Auriculariaceae</taxon>
        <taxon>Auricularia</taxon>
    </lineage>
</organism>
<evidence type="ECO:0000256" key="11">
    <source>
        <dbReference type="ARBA" id="ARBA00023027"/>
    </source>
</evidence>
<dbReference type="EMBL" id="MW542136">
    <property type="protein sequence ID" value="QSX43112.1"/>
    <property type="molecule type" value="Genomic_DNA"/>
</dbReference>
<dbReference type="Pfam" id="PF06455">
    <property type="entry name" value="NADH5_C"/>
    <property type="match status" value="1"/>
</dbReference>
<evidence type="ECO:0000256" key="16">
    <source>
        <dbReference type="SAM" id="Phobius"/>
    </source>
</evidence>
<name>A0A8A2Z038_9AGAM</name>
<evidence type="ECO:0000256" key="7">
    <source>
        <dbReference type="ARBA" id="ARBA00022792"/>
    </source>
</evidence>
<geneLocation type="mitochondrion" evidence="19"/>
<gene>
    <name evidence="19" type="primary">nad5</name>
</gene>
<dbReference type="Gene3D" id="1.20.5.2700">
    <property type="match status" value="1"/>
</dbReference>
<evidence type="ECO:0000256" key="12">
    <source>
        <dbReference type="ARBA" id="ARBA00023075"/>
    </source>
</evidence>
<keyword evidence="11" id="KW-0520">NAD</keyword>
<comment type="catalytic activity">
    <reaction evidence="15">
        <text>a ubiquinone + NADH + 5 H(+)(in) = a ubiquinol + NAD(+) + 4 H(+)(out)</text>
        <dbReference type="Rhea" id="RHEA:29091"/>
        <dbReference type="Rhea" id="RHEA-COMP:9565"/>
        <dbReference type="Rhea" id="RHEA-COMP:9566"/>
        <dbReference type="ChEBI" id="CHEBI:15378"/>
        <dbReference type="ChEBI" id="CHEBI:16389"/>
        <dbReference type="ChEBI" id="CHEBI:17976"/>
        <dbReference type="ChEBI" id="CHEBI:57540"/>
        <dbReference type="ChEBI" id="CHEBI:57945"/>
        <dbReference type="EC" id="7.1.1.2"/>
    </reaction>
</comment>
<dbReference type="GO" id="GO:0042773">
    <property type="term" value="P:ATP synthesis coupled electron transport"/>
    <property type="evidence" value="ECO:0007669"/>
    <property type="project" value="InterPro"/>
</dbReference>
<dbReference type="AlphaFoldDB" id="A0A8A2Z038"/>
<feature type="transmembrane region" description="Helical" evidence="16">
    <location>
        <begin position="97"/>
        <end position="118"/>
    </location>
</feature>
<keyword evidence="13 19" id="KW-0496">Mitochondrion</keyword>
<evidence type="ECO:0000256" key="15">
    <source>
        <dbReference type="ARBA" id="ARBA00049551"/>
    </source>
</evidence>
<evidence type="ECO:0000256" key="14">
    <source>
        <dbReference type="ARBA" id="ARBA00023136"/>
    </source>
</evidence>
<dbReference type="GO" id="GO:0015990">
    <property type="term" value="P:electron transport coupled proton transport"/>
    <property type="evidence" value="ECO:0007669"/>
    <property type="project" value="TreeGrafter"/>
</dbReference>
<keyword evidence="14 16" id="KW-0472">Membrane</keyword>
<evidence type="ECO:0000256" key="9">
    <source>
        <dbReference type="ARBA" id="ARBA00022982"/>
    </source>
</evidence>
<evidence type="ECO:0000256" key="2">
    <source>
        <dbReference type="ARBA" id="ARBA00012944"/>
    </source>
</evidence>
<evidence type="ECO:0000256" key="8">
    <source>
        <dbReference type="ARBA" id="ARBA00022967"/>
    </source>
</evidence>
<feature type="transmembrane region" description="Helical" evidence="16">
    <location>
        <begin position="329"/>
        <end position="350"/>
    </location>
</feature>
<evidence type="ECO:0000256" key="6">
    <source>
        <dbReference type="ARBA" id="ARBA00022692"/>
    </source>
</evidence>
<keyword evidence="7" id="KW-0999">Mitochondrion inner membrane</keyword>
<feature type="transmembrane region" description="Helical" evidence="16">
    <location>
        <begin position="194"/>
        <end position="215"/>
    </location>
</feature>
<feature type="transmembrane region" description="Helical" evidence="16">
    <location>
        <begin position="56"/>
        <end position="77"/>
    </location>
</feature>
<sequence length="351" mass="39668">MVAAIGLSQYNVALFHLVNHAFFKALLFLSAGQIIHSMMDEQDVRRLGGLINFLPLTYSIMVIGSLSLLATPFLTGFYSKDLIIELAYAKYSLSGTFSYYLLSITAGLTAFYSFRLIMLTFLTTPNGSKIKYLNVHESSLIVIISLLTLSIFSIFFGYLFSDLFIGIGNNTFSSSIFIHPTNINLVEAEFSLPLIVKLLPALLTALGAFFAIFTYQQKPEFFVDITDNFIGKNIYTFFNGKYFFDIIYNFYIIRKSLKYGYYITNVLERGVIEIMGPYGLSNVLFNTGKNISKLDTGIVTSYALYIVLGLISLIFLVFFPVIIDISNYPLLLLELRLFIIYVASFILYLII</sequence>
<feature type="domain" description="NADH:quinone oxidoreductase/Mrp antiporter transmembrane" evidence="17">
    <location>
        <begin position="5"/>
        <end position="93"/>
    </location>
</feature>
<dbReference type="PANTHER" id="PTHR42829">
    <property type="entry name" value="NADH-UBIQUINONE OXIDOREDUCTASE CHAIN 5"/>
    <property type="match status" value="1"/>
</dbReference>
<keyword evidence="12" id="KW-0830">Ubiquinone</keyword>
<evidence type="ECO:0000259" key="17">
    <source>
        <dbReference type="Pfam" id="PF00361"/>
    </source>
</evidence>
<dbReference type="GeneID" id="69226590"/>
<dbReference type="GO" id="GO:0005743">
    <property type="term" value="C:mitochondrial inner membrane"/>
    <property type="evidence" value="ECO:0007669"/>
    <property type="project" value="UniProtKB-SubCell"/>
</dbReference>
<keyword evidence="4" id="KW-0813">Transport</keyword>
<protein>
    <recommendedName>
        <fullName evidence="3">NADH-ubiquinone oxidoreductase chain 5</fullName>
        <ecNumber evidence="2">7.1.1.2</ecNumber>
    </recommendedName>
</protein>
<dbReference type="RefSeq" id="YP_010233347.1">
    <property type="nucleotide sequence ID" value="NC_059749.1"/>
</dbReference>
<evidence type="ECO:0000256" key="13">
    <source>
        <dbReference type="ARBA" id="ARBA00023128"/>
    </source>
</evidence>
<feature type="transmembrane region" description="Helical" evidence="16">
    <location>
        <begin position="139"/>
        <end position="160"/>
    </location>
</feature>
<reference evidence="19" key="1">
    <citation type="submission" date="2021-01" db="EMBL/GenBank/DDBJ databases">
        <title>Complete mitochondrial genome of Auricularia heimuer fungus.</title>
        <authorList>
            <person name="Wang S."/>
        </authorList>
    </citation>
    <scope>NUCLEOTIDE SEQUENCE</scope>
    <source>
        <tissue evidence="19">Mycelium</tissue>
    </source>
</reference>
<evidence type="ECO:0000256" key="1">
    <source>
        <dbReference type="ARBA" id="ARBA00004448"/>
    </source>
</evidence>
<evidence type="ECO:0000256" key="5">
    <source>
        <dbReference type="ARBA" id="ARBA00022660"/>
    </source>
</evidence>